<evidence type="ECO:0000313" key="1">
    <source>
        <dbReference type="EMBL" id="NEX63442.1"/>
    </source>
</evidence>
<gene>
    <name evidence="1" type="ORF">G3574_20380</name>
</gene>
<dbReference type="Gene3D" id="3.30.450.40">
    <property type="match status" value="1"/>
</dbReference>
<sequence length="179" mass="19841">MTLAPLTLDDAVHTADLVMRIDRPLSCLSLDAMLPVIAEQAPNGWSALLEATCRSAMTLLSCTAAGVSVLVDEDTLVSECVVGRAVYAQGSRYLTDQTPCGYAMAENAIQLFRYPARRFAWMQRETTFVQEALVVPIHFEDAEKADMAIWAMSDDRQKQFDRQDAYVLASLGKFISLLR</sequence>
<reference evidence="1 2" key="1">
    <citation type="submission" date="2020-02" db="EMBL/GenBank/DDBJ databases">
        <authorList>
            <person name="Kim M.K."/>
        </authorList>
    </citation>
    <scope>NUCLEOTIDE SEQUENCE [LARGE SCALE GENOMIC DNA]</scope>
    <source>
        <strain evidence="1 2">17J57-3</strain>
    </source>
</reference>
<evidence type="ECO:0000313" key="2">
    <source>
        <dbReference type="Proteomes" id="UP000482155"/>
    </source>
</evidence>
<protein>
    <recommendedName>
        <fullName evidence="3">GAF domain-containing protein</fullName>
    </recommendedName>
</protein>
<dbReference type="InterPro" id="IPR029016">
    <property type="entry name" value="GAF-like_dom_sf"/>
</dbReference>
<dbReference type="Proteomes" id="UP000482155">
    <property type="component" value="Unassembled WGS sequence"/>
</dbReference>
<dbReference type="RefSeq" id="WP_163967311.1">
    <property type="nucleotide sequence ID" value="NZ_JAAIVB010000069.1"/>
</dbReference>
<dbReference type="EMBL" id="JAAIVB010000069">
    <property type="protein sequence ID" value="NEX63442.1"/>
    <property type="molecule type" value="Genomic_DNA"/>
</dbReference>
<proteinExistence type="predicted"/>
<name>A0A6B3SXZ1_9BURK</name>
<dbReference type="AlphaFoldDB" id="A0A6B3SXZ1"/>
<accession>A0A6B3SXZ1</accession>
<organism evidence="1 2">
    <name type="scientific">Noviherbaspirillum galbum</name>
    <dbReference type="NCBI Taxonomy" id="2709383"/>
    <lineage>
        <taxon>Bacteria</taxon>
        <taxon>Pseudomonadati</taxon>
        <taxon>Pseudomonadota</taxon>
        <taxon>Betaproteobacteria</taxon>
        <taxon>Burkholderiales</taxon>
        <taxon>Oxalobacteraceae</taxon>
        <taxon>Noviherbaspirillum</taxon>
    </lineage>
</organism>
<keyword evidence="2" id="KW-1185">Reference proteome</keyword>
<comment type="caution">
    <text evidence="1">The sequence shown here is derived from an EMBL/GenBank/DDBJ whole genome shotgun (WGS) entry which is preliminary data.</text>
</comment>
<evidence type="ECO:0008006" key="3">
    <source>
        <dbReference type="Google" id="ProtNLM"/>
    </source>
</evidence>
<dbReference type="SUPFAM" id="SSF55781">
    <property type="entry name" value="GAF domain-like"/>
    <property type="match status" value="1"/>
</dbReference>